<accession>A0A9P5P445</accession>
<protein>
    <submittedName>
        <fullName evidence="1">Uncharacterized protein</fullName>
    </submittedName>
</protein>
<comment type="caution">
    <text evidence="1">The sequence shown here is derived from an EMBL/GenBank/DDBJ whole genome shotgun (WGS) entry which is preliminary data.</text>
</comment>
<dbReference type="AlphaFoldDB" id="A0A9P5P445"/>
<gene>
    <name evidence="1" type="ORF">BDP27DRAFT_1437482</name>
</gene>
<dbReference type="Proteomes" id="UP000772434">
    <property type="component" value="Unassembled WGS sequence"/>
</dbReference>
<reference evidence="1" key="1">
    <citation type="submission" date="2020-11" db="EMBL/GenBank/DDBJ databases">
        <authorList>
            <consortium name="DOE Joint Genome Institute"/>
            <person name="Ahrendt S."/>
            <person name="Riley R."/>
            <person name="Andreopoulos W."/>
            <person name="Labutti K."/>
            <person name="Pangilinan J."/>
            <person name="Ruiz-Duenas F.J."/>
            <person name="Barrasa J.M."/>
            <person name="Sanchez-Garcia M."/>
            <person name="Camarero S."/>
            <person name="Miyauchi S."/>
            <person name="Serrano A."/>
            <person name="Linde D."/>
            <person name="Babiker R."/>
            <person name="Drula E."/>
            <person name="Ayuso-Fernandez I."/>
            <person name="Pacheco R."/>
            <person name="Padilla G."/>
            <person name="Ferreira P."/>
            <person name="Barriuso J."/>
            <person name="Kellner H."/>
            <person name="Castanera R."/>
            <person name="Alfaro M."/>
            <person name="Ramirez L."/>
            <person name="Pisabarro A.G."/>
            <person name="Kuo A."/>
            <person name="Tritt A."/>
            <person name="Lipzen A."/>
            <person name="He G."/>
            <person name="Yan M."/>
            <person name="Ng V."/>
            <person name="Cullen D."/>
            <person name="Martin F."/>
            <person name="Rosso M.-N."/>
            <person name="Henrissat B."/>
            <person name="Hibbett D."/>
            <person name="Martinez A.T."/>
            <person name="Grigoriev I.V."/>
        </authorList>
    </citation>
    <scope>NUCLEOTIDE SEQUENCE</scope>
    <source>
        <strain evidence="1">AH 40177</strain>
    </source>
</reference>
<name>A0A9P5P445_9AGAR</name>
<sequence length="79" mass="9075">MAHILAKDLDAVSPGPIDTYFFNSFATHKPQIYTDWDMFAMNTTNRIGTAGDNAPWSLSLLARPVGEWTKPRCQWRFVW</sequence>
<proteinExistence type="predicted"/>
<evidence type="ECO:0000313" key="1">
    <source>
        <dbReference type="EMBL" id="KAF9026502.1"/>
    </source>
</evidence>
<keyword evidence="2" id="KW-1185">Reference proteome</keyword>
<organism evidence="1 2">
    <name type="scientific">Rhodocollybia butyracea</name>
    <dbReference type="NCBI Taxonomy" id="206335"/>
    <lineage>
        <taxon>Eukaryota</taxon>
        <taxon>Fungi</taxon>
        <taxon>Dikarya</taxon>
        <taxon>Basidiomycota</taxon>
        <taxon>Agaricomycotina</taxon>
        <taxon>Agaricomycetes</taxon>
        <taxon>Agaricomycetidae</taxon>
        <taxon>Agaricales</taxon>
        <taxon>Marasmiineae</taxon>
        <taxon>Omphalotaceae</taxon>
        <taxon>Rhodocollybia</taxon>
    </lineage>
</organism>
<evidence type="ECO:0000313" key="2">
    <source>
        <dbReference type="Proteomes" id="UP000772434"/>
    </source>
</evidence>
<dbReference type="EMBL" id="JADNRY010000809">
    <property type="protein sequence ID" value="KAF9026502.1"/>
    <property type="molecule type" value="Genomic_DNA"/>
</dbReference>